<evidence type="ECO:0000313" key="1">
    <source>
        <dbReference type="EMBL" id="KER27502.1"/>
    </source>
</evidence>
<dbReference type="EMBL" id="KL596721">
    <property type="protein sequence ID" value="KER27502.1"/>
    <property type="molecule type" value="Genomic_DNA"/>
</dbReference>
<protein>
    <submittedName>
        <fullName evidence="1">Uncharacterized protein</fullName>
    </submittedName>
</protein>
<organism evidence="1 2">
    <name type="scientific">Opisthorchis viverrini</name>
    <name type="common">Southeast Asian liver fluke</name>
    <dbReference type="NCBI Taxonomy" id="6198"/>
    <lineage>
        <taxon>Eukaryota</taxon>
        <taxon>Metazoa</taxon>
        <taxon>Spiralia</taxon>
        <taxon>Lophotrochozoa</taxon>
        <taxon>Platyhelminthes</taxon>
        <taxon>Trematoda</taxon>
        <taxon>Digenea</taxon>
        <taxon>Opisthorchiida</taxon>
        <taxon>Opisthorchiata</taxon>
        <taxon>Opisthorchiidae</taxon>
        <taxon>Opisthorchis</taxon>
    </lineage>
</organism>
<dbReference type="OrthoDB" id="6253936at2759"/>
<reference evidence="1 2" key="1">
    <citation type="submission" date="2013-11" db="EMBL/GenBank/DDBJ databases">
        <title>Opisthorchis viverrini - life in the bile duct.</title>
        <authorList>
            <person name="Young N.D."/>
            <person name="Nagarajan N."/>
            <person name="Lin S.J."/>
            <person name="Korhonen P.K."/>
            <person name="Jex A.R."/>
            <person name="Hall R.S."/>
            <person name="Safavi-Hemami H."/>
            <person name="Kaewkong W."/>
            <person name="Bertrand D."/>
            <person name="Gao S."/>
            <person name="Seet Q."/>
            <person name="Wongkham S."/>
            <person name="Teh B.T."/>
            <person name="Wongkham C."/>
            <person name="Intapan P.M."/>
            <person name="Maleewong W."/>
            <person name="Yang X."/>
            <person name="Hu M."/>
            <person name="Wang Z."/>
            <person name="Hofmann A."/>
            <person name="Sternberg P.W."/>
            <person name="Tan P."/>
            <person name="Wang J."/>
            <person name="Gasser R.B."/>
        </authorList>
    </citation>
    <scope>NUCLEOTIDE SEQUENCE [LARGE SCALE GENOMIC DNA]</scope>
</reference>
<dbReference type="CTD" id="20319645"/>
<dbReference type="KEGG" id="ovi:T265_05463"/>
<dbReference type="RefSeq" id="XP_009168738.1">
    <property type="nucleotide sequence ID" value="XM_009170474.1"/>
</dbReference>
<proteinExistence type="predicted"/>
<keyword evidence="2" id="KW-1185">Reference proteome</keyword>
<evidence type="ECO:0000313" key="2">
    <source>
        <dbReference type="Proteomes" id="UP000054324"/>
    </source>
</evidence>
<gene>
    <name evidence="1" type="ORF">T265_05463</name>
</gene>
<name>A0A074ZNX6_OPIVI</name>
<dbReference type="AlphaFoldDB" id="A0A074ZNX6"/>
<dbReference type="GeneID" id="20319645"/>
<sequence>MVPFKGGISAALNPDHHVKVAALGREKQKYGAGEYALAIISALHAIGCYVDFLVHQPMIIYYRGICFP</sequence>
<accession>A0A074ZNX6</accession>
<dbReference type="Proteomes" id="UP000054324">
    <property type="component" value="Unassembled WGS sequence"/>
</dbReference>